<keyword evidence="2" id="KW-0732">Signal</keyword>
<evidence type="ECO:0000256" key="1">
    <source>
        <dbReference type="PROSITE-ProRule" id="PRU00076"/>
    </source>
</evidence>
<feature type="disulfide bond" evidence="1">
    <location>
        <begin position="199"/>
        <end position="208"/>
    </location>
</feature>
<keyword evidence="6" id="KW-1185">Reference proteome</keyword>
<feature type="signal peptide" evidence="2">
    <location>
        <begin position="1"/>
        <end position="15"/>
    </location>
</feature>
<dbReference type="PROSITE" id="PS00022">
    <property type="entry name" value="EGF_1"/>
    <property type="match status" value="1"/>
</dbReference>
<dbReference type="PROSITE" id="PS50026">
    <property type="entry name" value="EGF_3"/>
    <property type="match status" value="1"/>
</dbReference>
<accession>A0A0A7CM34</accession>
<evidence type="ECO:0000259" key="3">
    <source>
        <dbReference type="PROSITE" id="PS50026"/>
    </source>
</evidence>
<comment type="caution">
    <text evidence="1">Lacks conserved residue(s) required for the propagation of feature annotation.</text>
</comment>
<dbReference type="InterPro" id="IPR000742">
    <property type="entry name" value="EGF"/>
</dbReference>
<feature type="domain" description="EGF-like" evidence="3">
    <location>
        <begin position="165"/>
        <end position="209"/>
    </location>
</feature>
<dbReference type="EMBL" id="KM038064">
    <property type="protein sequence ID" value="AIG55525.1"/>
    <property type="molecule type" value="Genomic_DNA"/>
</dbReference>
<dbReference type="Gene3D" id="2.10.25.10">
    <property type="entry name" value="Laminin"/>
    <property type="match status" value="1"/>
</dbReference>
<dbReference type="OrthoDB" id="6130531at2759"/>
<keyword evidence="1" id="KW-1015">Disulfide bond</keyword>
<dbReference type="EMBL" id="JNBS01000947">
    <property type="protein sequence ID" value="OQS03260.1"/>
    <property type="molecule type" value="Genomic_DNA"/>
</dbReference>
<proteinExistence type="predicted"/>
<dbReference type="PROSITE" id="PS01186">
    <property type="entry name" value="EGF_2"/>
    <property type="match status" value="1"/>
</dbReference>
<reference evidence="4 6" key="1">
    <citation type="journal article" date="2014" name="Genome Biol. Evol.">
        <title>The secreted proteins of Achlya hypogyna and Thraustotheca clavata identify the ancestral oomycete secretome and reveal gene acquisitions by horizontal gene transfer.</title>
        <authorList>
            <person name="Misner I."/>
            <person name="Blouin N."/>
            <person name="Leonard G."/>
            <person name="Richards T.A."/>
            <person name="Lane C.E."/>
        </authorList>
    </citation>
    <scope>NUCLEOTIDE SEQUENCE</scope>
    <source>
        <strain evidence="4 6">ATCC 34112</strain>
    </source>
</reference>
<feature type="chain" id="PRO_5011845549" evidence="2">
    <location>
        <begin position="16"/>
        <end position="357"/>
    </location>
</feature>
<evidence type="ECO:0000313" key="6">
    <source>
        <dbReference type="Proteomes" id="UP000243217"/>
    </source>
</evidence>
<sequence>MRLVVFLLLVAIVHGLSTDCTSDADCPAGTGCITVKYSSYNPRTVGAKCTPKMLCRGSSIGNCPSFNAPSAPGGLLQTQCVFVNTTRLRGINCCTGNANNLSSGQLSNGTATAVIVKNEPIDSDDCFQCYRDPTASKGGYYAGQFFCVPQTQCKSISVFPKACAANNLCTSGPNQLCNYHGTCTPLDIDDPKSSYGCKCKPGFTGGQCEIANSSLCSFDCGDGNTKGSCVDNECVCKKGWTGPQCGLCTNDDVCNGGTCSIASGQCSCKSNSTNQYQLIANVCYAAGTSLSAKATCAGVTCGALGSCEDGACHCIQGCAGTICPLCTDPSCKSCNPANTLHPSMILVFTSLVYTIFT</sequence>
<protein>
    <submittedName>
        <fullName evidence="4">Secreted protein</fullName>
    </submittedName>
</protein>
<evidence type="ECO:0000256" key="2">
    <source>
        <dbReference type="SAM" id="SignalP"/>
    </source>
</evidence>
<evidence type="ECO:0000313" key="5">
    <source>
        <dbReference type="EMBL" id="OQS03260.1"/>
    </source>
</evidence>
<organism evidence="4">
    <name type="scientific">Thraustotheca clavata</name>
    <dbReference type="NCBI Taxonomy" id="74557"/>
    <lineage>
        <taxon>Eukaryota</taxon>
        <taxon>Sar</taxon>
        <taxon>Stramenopiles</taxon>
        <taxon>Oomycota</taxon>
        <taxon>Saprolegniomycetes</taxon>
        <taxon>Saprolegniales</taxon>
        <taxon>Achlyaceae</taxon>
        <taxon>Thraustotheca</taxon>
    </lineage>
</organism>
<keyword evidence="1" id="KW-0245">EGF-like domain</keyword>
<name>A0A0A7CM34_9STRA</name>
<evidence type="ECO:0000313" key="4">
    <source>
        <dbReference type="EMBL" id="AIG55525.1"/>
    </source>
</evidence>
<dbReference type="SUPFAM" id="SSF57196">
    <property type="entry name" value="EGF/Laminin"/>
    <property type="match status" value="1"/>
</dbReference>
<gene>
    <name evidence="5" type="ORF">THRCLA_04445</name>
</gene>
<dbReference type="SMART" id="SM00181">
    <property type="entry name" value="EGF"/>
    <property type="match status" value="3"/>
</dbReference>
<dbReference type="Proteomes" id="UP000243217">
    <property type="component" value="Unassembled WGS sequence"/>
</dbReference>
<dbReference type="AlphaFoldDB" id="A0A0A7CM34"/>
<dbReference type="STRING" id="74557.A0A0A7CM34"/>